<dbReference type="Ensembl" id="ENSSGRT00000027254.1">
    <property type="protein sequence ID" value="ENSSGRP00000025275.1"/>
    <property type="gene ID" value="ENSSGRG00000014757.1"/>
</dbReference>
<name>A0A672LL64_SINGR</name>
<evidence type="ECO:0000259" key="1">
    <source>
        <dbReference type="SMART" id="SM00409"/>
    </source>
</evidence>
<organism evidence="2 3">
    <name type="scientific">Sinocyclocheilus grahami</name>
    <name type="common">Dianchi golden-line fish</name>
    <name type="synonym">Barbus grahami</name>
    <dbReference type="NCBI Taxonomy" id="75366"/>
    <lineage>
        <taxon>Eukaryota</taxon>
        <taxon>Metazoa</taxon>
        <taxon>Chordata</taxon>
        <taxon>Craniata</taxon>
        <taxon>Vertebrata</taxon>
        <taxon>Euteleostomi</taxon>
        <taxon>Actinopterygii</taxon>
        <taxon>Neopterygii</taxon>
        <taxon>Teleostei</taxon>
        <taxon>Ostariophysi</taxon>
        <taxon>Cypriniformes</taxon>
        <taxon>Cyprinidae</taxon>
        <taxon>Cyprininae</taxon>
        <taxon>Sinocyclocheilus</taxon>
    </lineage>
</organism>
<accession>A0A672LL64</accession>
<dbReference type="PANTHER" id="PTHR21063:SF4">
    <property type="entry name" value="CD48 ANTIGEN-RELATED"/>
    <property type="match status" value="1"/>
</dbReference>
<dbReference type="Proteomes" id="UP000472262">
    <property type="component" value="Unassembled WGS sequence"/>
</dbReference>
<dbReference type="InterPro" id="IPR003599">
    <property type="entry name" value="Ig_sub"/>
</dbReference>
<reference evidence="2" key="2">
    <citation type="submission" date="2025-09" db="UniProtKB">
        <authorList>
            <consortium name="Ensembl"/>
        </authorList>
    </citation>
    <scope>IDENTIFICATION</scope>
</reference>
<reference evidence="2" key="1">
    <citation type="submission" date="2025-08" db="UniProtKB">
        <authorList>
            <consortium name="Ensembl"/>
        </authorList>
    </citation>
    <scope>IDENTIFICATION</scope>
</reference>
<dbReference type="Pfam" id="PF07686">
    <property type="entry name" value="V-set"/>
    <property type="match status" value="1"/>
</dbReference>
<dbReference type="AlphaFoldDB" id="A0A672LL64"/>
<dbReference type="Gene3D" id="2.60.40.2710">
    <property type="match status" value="1"/>
</dbReference>
<feature type="domain" description="Immunoglobulin" evidence="1">
    <location>
        <begin position="5"/>
        <end position="107"/>
    </location>
</feature>
<dbReference type="InterPro" id="IPR036179">
    <property type="entry name" value="Ig-like_dom_sf"/>
</dbReference>
<dbReference type="SMART" id="SM00409">
    <property type="entry name" value="IG"/>
    <property type="match status" value="1"/>
</dbReference>
<sequence length="208" mass="23405">MIYNSVSVSVKEGDPVTLHTDVETNQQEMIHWYFNDTRIAQISGDLSHICTDVQCEDADERFRDRLKLDHQTGSLTITNTATTDSGVYELQIIRGSNSPKTFNVTVHGESLCLRACCLLYHGDLSHICTDVQCEDADERFRDRLKLDNQTGSLTITNTTTIDYGEYKLMIISSNSVHEFTLTYNVIKQLVAYLACCPEGGLRARVKAN</sequence>
<dbReference type="Gene3D" id="2.60.40.10">
    <property type="entry name" value="Immunoglobulins"/>
    <property type="match status" value="1"/>
</dbReference>
<proteinExistence type="predicted"/>
<dbReference type="OMA" id="QEMIHWY"/>
<dbReference type="PANTHER" id="PTHR21063">
    <property type="entry name" value="LFA-3"/>
    <property type="match status" value="1"/>
</dbReference>
<dbReference type="InParanoid" id="A0A672LL64"/>
<protein>
    <recommendedName>
        <fullName evidence="1">Immunoglobulin domain-containing protein</fullName>
    </recommendedName>
</protein>
<dbReference type="SUPFAM" id="SSF48726">
    <property type="entry name" value="Immunoglobulin"/>
    <property type="match status" value="2"/>
</dbReference>
<evidence type="ECO:0000313" key="2">
    <source>
        <dbReference type="Ensembl" id="ENSSGRP00000025275.1"/>
    </source>
</evidence>
<dbReference type="InterPro" id="IPR013783">
    <property type="entry name" value="Ig-like_fold"/>
</dbReference>
<evidence type="ECO:0000313" key="3">
    <source>
        <dbReference type="Proteomes" id="UP000472262"/>
    </source>
</evidence>
<dbReference type="InterPro" id="IPR013106">
    <property type="entry name" value="Ig_V-set"/>
</dbReference>
<keyword evidence="3" id="KW-1185">Reference proteome</keyword>